<dbReference type="GO" id="GO:0004693">
    <property type="term" value="F:cyclin-dependent protein serine/threonine kinase activity"/>
    <property type="evidence" value="ECO:0007669"/>
    <property type="project" value="UniProtKB-EC"/>
</dbReference>
<reference evidence="17" key="1">
    <citation type="journal article" date="2013" name="PLoS Genet.">
        <title>The genome of Spraguea lophii and the basis of host-microsporidian interactions.</title>
        <authorList>
            <person name="Campbell S.E."/>
            <person name="Williams T.A."/>
            <person name="Yousuf A."/>
            <person name="Soanes D.M."/>
            <person name="Paszkiewicz K.H."/>
            <person name="Williams B.A.P."/>
        </authorList>
    </citation>
    <scope>NUCLEOTIDE SEQUENCE [LARGE SCALE GENOMIC DNA]</scope>
    <source>
        <strain evidence="17">42_110</strain>
    </source>
</reference>
<name>S7W5S0_SPRLO</name>
<keyword evidence="7" id="KW-0547">Nucleotide-binding</keyword>
<keyword evidence="17" id="KW-1185">Reference proteome</keyword>
<evidence type="ECO:0000256" key="5">
    <source>
        <dbReference type="ARBA" id="ARBA00022527"/>
    </source>
</evidence>
<dbReference type="PROSITE" id="PS50011">
    <property type="entry name" value="PROTEIN_KINASE_DOM"/>
    <property type="match status" value="1"/>
</dbReference>
<keyword evidence="9" id="KW-0067">ATP-binding</keyword>
<dbReference type="STRING" id="1358809.S7W5S0"/>
<evidence type="ECO:0000256" key="9">
    <source>
        <dbReference type="ARBA" id="ARBA00022840"/>
    </source>
</evidence>
<comment type="catalytic activity">
    <reaction evidence="12">
        <text>L-threonyl-[protein] + ATP = O-phospho-L-threonyl-[protein] + ADP + H(+)</text>
        <dbReference type="Rhea" id="RHEA:46608"/>
        <dbReference type="Rhea" id="RHEA-COMP:11060"/>
        <dbReference type="Rhea" id="RHEA-COMP:11605"/>
        <dbReference type="ChEBI" id="CHEBI:15378"/>
        <dbReference type="ChEBI" id="CHEBI:30013"/>
        <dbReference type="ChEBI" id="CHEBI:30616"/>
        <dbReference type="ChEBI" id="CHEBI:61977"/>
        <dbReference type="ChEBI" id="CHEBI:456216"/>
        <dbReference type="EC" id="2.7.11.22"/>
    </reaction>
</comment>
<dbReference type="OrthoDB" id="204883at2759"/>
<dbReference type="InterPro" id="IPR000719">
    <property type="entry name" value="Prot_kinase_dom"/>
</dbReference>
<dbReference type="EMBL" id="ATCN01001017">
    <property type="protein sequence ID" value="EPR78135.1"/>
    <property type="molecule type" value="Genomic_DNA"/>
</dbReference>
<dbReference type="Proteomes" id="UP000014978">
    <property type="component" value="Unassembled WGS sequence"/>
</dbReference>
<dbReference type="Gene3D" id="1.10.510.10">
    <property type="entry name" value="Transferase(Phosphotransferase) domain 1"/>
    <property type="match status" value="1"/>
</dbReference>
<accession>S7W5S0</accession>
<dbReference type="PANTHER" id="PTHR24056">
    <property type="entry name" value="CELL DIVISION PROTEIN KINASE"/>
    <property type="match status" value="1"/>
</dbReference>
<dbReference type="InterPro" id="IPR008271">
    <property type="entry name" value="Ser/Thr_kinase_AS"/>
</dbReference>
<evidence type="ECO:0000256" key="3">
    <source>
        <dbReference type="ARBA" id="ARBA00012409"/>
    </source>
</evidence>
<dbReference type="InParanoid" id="S7W5S0"/>
<dbReference type="HOGENOM" id="CLU_000288_181_1_1"/>
<keyword evidence="5" id="KW-0723">Serine/threonine-protein kinase</keyword>
<dbReference type="PROSITE" id="PS00108">
    <property type="entry name" value="PROTEIN_KINASE_ST"/>
    <property type="match status" value="1"/>
</dbReference>
<evidence type="ECO:0000256" key="10">
    <source>
        <dbReference type="ARBA" id="ARBA00023242"/>
    </source>
</evidence>
<evidence type="ECO:0000256" key="13">
    <source>
        <dbReference type="ARBA" id="ARBA00048367"/>
    </source>
</evidence>
<evidence type="ECO:0000259" key="15">
    <source>
        <dbReference type="PROSITE" id="PS50011"/>
    </source>
</evidence>
<comment type="subcellular location">
    <subcellularLocation>
        <location evidence="1">Nucleus</location>
    </subcellularLocation>
</comment>
<dbReference type="EC" id="2.7.11.22" evidence="4"/>
<evidence type="ECO:0000256" key="8">
    <source>
        <dbReference type="ARBA" id="ARBA00022777"/>
    </source>
</evidence>
<evidence type="ECO:0000256" key="12">
    <source>
        <dbReference type="ARBA" id="ARBA00047811"/>
    </source>
</evidence>
<dbReference type="GO" id="GO:0005524">
    <property type="term" value="F:ATP binding"/>
    <property type="evidence" value="ECO:0007669"/>
    <property type="project" value="UniProtKB-KW"/>
</dbReference>
<evidence type="ECO:0000313" key="17">
    <source>
        <dbReference type="Proteomes" id="UP000014978"/>
    </source>
</evidence>
<feature type="domain" description="Protein kinase" evidence="15">
    <location>
        <begin position="4"/>
        <end position="277"/>
    </location>
</feature>
<dbReference type="Gene3D" id="3.30.200.20">
    <property type="entry name" value="Phosphorylase Kinase, domain 1"/>
    <property type="match status" value="1"/>
</dbReference>
<evidence type="ECO:0000313" key="16">
    <source>
        <dbReference type="EMBL" id="EPR78135.1"/>
    </source>
</evidence>
<dbReference type="GO" id="GO:0016592">
    <property type="term" value="C:mediator complex"/>
    <property type="evidence" value="ECO:0007669"/>
    <property type="project" value="TreeGrafter"/>
</dbReference>
<comment type="catalytic activity">
    <reaction evidence="13">
        <text>L-seryl-[protein] + ATP = O-phospho-L-seryl-[protein] + ADP + H(+)</text>
        <dbReference type="Rhea" id="RHEA:17989"/>
        <dbReference type="Rhea" id="RHEA-COMP:9863"/>
        <dbReference type="Rhea" id="RHEA-COMP:11604"/>
        <dbReference type="ChEBI" id="CHEBI:15378"/>
        <dbReference type="ChEBI" id="CHEBI:29999"/>
        <dbReference type="ChEBI" id="CHEBI:30616"/>
        <dbReference type="ChEBI" id="CHEBI:83421"/>
        <dbReference type="ChEBI" id="CHEBI:456216"/>
        <dbReference type="EC" id="2.7.11.22"/>
    </reaction>
</comment>
<evidence type="ECO:0000256" key="11">
    <source>
        <dbReference type="ARBA" id="ARBA00041823"/>
    </source>
</evidence>
<dbReference type="SMART" id="SM00220">
    <property type="entry name" value="S_TKc"/>
    <property type="match status" value="1"/>
</dbReference>
<evidence type="ECO:0000256" key="14">
    <source>
        <dbReference type="ARBA" id="ARBA00049280"/>
    </source>
</evidence>
<evidence type="ECO:0000256" key="2">
    <source>
        <dbReference type="ARBA" id="ARBA00006485"/>
    </source>
</evidence>
<keyword evidence="6" id="KW-0808">Transferase</keyword>
<dbReference type="SUPFAM" id="SSF56112">
    <property type="entry name" value="Protein kinase-like (PK-like)"/>
    <property type="match status" value="1"/>
</dbReference>
<organism evidence="16 17">
    <name type="scientific">Spraguea lophii (strain 42_110)</name>
    <name type="common">Microsporidian parasite</name>
    <dbReference type="NCBI Taxonomy" id="1358809"/>
    <lineage>
        <taxon>Eukaryota</taxon>
        <taxon>Fungi</taxon>
        <taxon>Fungi incertae sedis</taxon>
        <taxon>Microsporidia</taxon>
        <taxon>Spragueidae</taxon>
        <taxon>Spraguea</taxon>
    </lineage>
</organism>
<dbReference type="OMA" id="KNFPPLM"/>
<dbReference type="InterPro" id="IPR050108">
    <property type="entry name" value="CDK"/>
</dbReference>
<dbReference type="PANTHER" id="PTHR24056:SF495">
    <property type="entry name" value="CYCLIN-DEPENDENT KINASE 8-RELATED"/>
    <property type="match status" value="1"/>
</dbReference>
<keyword evidence="8 16" id="KW-0418">Kinase</keyword>
<dbReference type="AlphaFoldDB" id="S7W5S0"/>
<comment type="similarity">
    <text evidence="2">Belongs to the protein kinase superfamily. CMGC Ser/Thr protein kinase family. CDC2/CDKX subfamily.</text>
</comment>
<comment type="caution">
    <text evidence="16">The sequence shown here is derived from an EMBL/GenBank/DDBJ whole genome shotgun (WGS) entry which is preliminary data.</text>
</comment>
<comment type="catalytic activity">
    <reaction evidence="14">
        <text>[DNA-directed RNA polymerase] + ATP = phospho-[DNA-directed RNA polymerase] + ADP + H(+)</text>
        <dbReference type="Rhea" id="RHEA:10216"/>
        <dbReference type="Rhea" id="RHEA-COMP:11321"/>
        <dbReference type="Rhea" id="RHEA-COMP:11322"/>
        <dbReference type="ChEBI" id="CHEBI:15378"/>
        <dbReference type="ChEBI" id="CHEBI:30616"/>
        <dbReference type="ChEBI" id="CHEBI:43176"/>
        <dbReference type="ChEBI" id="CHEBI:68546"/>
        <dbReference type="ChEBI" id="CHEBI:456216"/>
        <dbReference type="EC" id="2.7.11.23"/>
    </reaction>
</comment>
<dbReference type="FunFam" id="1.10.510.10:FF:000624">
    <property type="entry name" value="Mitogen-activated protein kinase"/>
    <property type="match status" value="1"/>
</dbReference>
<dbReference type="GO" id="GO:0008353">
    <property type="term" value="F:RNA polymerase II CTD heptapeptide repeat kinase activity"/>
    <property type="evidence" value="ECO:0007669"/>
    <property type="project" value="UniProtKB-EC"/>
</dbReference>
<evidence type="ECO:0000256" key="4">
    <source>
        <dbReference type="ARBA" id="ARBA00012425"/>
    </source>
</evidence>
<evidence type="ECO:0000256" key="6">
    <source>
        <dbReference type="ARBA" id="ARBA00022679"/>
    </source>
</evidence>
<sequence>MEEYYDKKIIGKGTYGKVYKCIDKDLNKVISVKELDNEDVHFTTVRELKSLRMLRHKNIVECYKIFHKESFHIVMEYVDYDLSVLIERKTIFSEMAIKTIIGQICSGLEYMHSLNLIHRDIKPGNILISEEGVVKIIDFGLTREISSTMTHKTCSLWYRAPELLLGKTNYDEKVDAWPLGCIIYEMITKKILFSGNDELEQIHNVFNALGSPTVEYPLSNMIKLNRYNRDESWVDIIGNYFRNLDASNDLIFLLGEFLNINPKHRLSAKNYKFLNFLEGNESLSIRPGIIEVRNFGRKM</sequence>
<dbReference type="EC" id="2.7.11.23" evidence="3"/>
<keyword evidence="10" id="KW-0539">Nucleus</keyword>
<dbReference type="Pfam" id="PF00069">
    <property type="entry name" value="Pkinase"/>
    <property type="match status" value="1"/>
</dbReference>
<dbReference type="InterPro" id="IPR011009">
    <property type="entry name" value="Kinase-like_dom_sf"/>
</dbReference>
<proteinExistence type="inferred from homology"/>
<evidence type="ECO:0000256" key="1">
    <source>
        <dbReference type="ARBA" id="ARBA00004123"/>
    </source>
</evidence>
<gene>
    <name evidence="16" type="ORF">SLOPH_2209</name>
</gene>
<evidence type="ECO:0000256" key="7">
    <source>
        <dbReference type="ARBA" id="ARBA00022741"/>
    </source>
</evidence>
<protein>
    <recommendedName>
        <fullName evidence="11">Cyclin-dependent kinase 8</fullName>
        <ecNumber evidence="4">2.7.11.22</ecNumber>
        <ecNumber evidence="3">2.7.11.23</ecNumber>
    </recommendedName>
</protein>
<dbReference type="VEuPathDB" id="MicrosporidiaDB:SLOPH_2209"/>